<dbReference type="AlphaFoldDB" id="Q0U446"/>
<dbReference type="EMBL" id="CH445350">
    <property type="protein sequence ID" value="EAT79352.1"/>
    <property type="molecule type" value="Genomic_DNA"/>
</dbReference>
<dbReference type="KEGG" id="pno:SNOG_13468"/>
<dbReference type="STRING" id="321614.Q0U446"/>
<organism evidence="1 2">
    <name type="scientific">Phaeosphaeria nodorum (strain SN15 / ATCC MYA-4574 / FGSC 10173)</name>
    <name type="common">Glume blotch fungus</name>
    <name type="synonym">Parastagonospora nodorum</name>
    <dbReference type="NCBI Taxonomy" id="321614"/>
    <lineage>
        <taxon>Eukaryota</taxon>
        <taxon>Fungi</taxon>
        <taxon>Dikarya</taxon>
        <taxon>Ascomycota</taxon>
        <taxon>Pezizomycotina</taxon>
        <taxon>Dothideomycetes</taxon>
        <taxon>Pleosporomycetidae</taxon>
        <taxon>Pleosporales</taxon>
        <taxon>Pleosporineae</taxon>
        <taxon>Phaeosphaeriaceae</taxon>
        <taxon>Parastagonospora</taxon>
    </lineage>
</organism>
<dbReference type="InParanoid" id="Q0U446"/>
<proteinExistence type="predicted"/>
<name>Q0U446_PHANO</name>
<dbReference type="Proteomes" id="UP000001055">
    <property type="component" value="Unassembled WGS sequence"/>
</dbReference>
<accession>Q0U446</accession>
<evidence type="ECO:0000313" key="1">
    <source>
        <dbReference type="EMBL" id="EAT79352.1"/>
    </source>
</evidence>
<sequence length="77" mass="8375">MPIQENLEVQVCTAVFPSDTQIIPQLFLAYAQSLPITLYLPGKYAVEKGGVIFLAYTTNVTLDEQSSSQGVVALRAL</sequence>
<reference evidence="2" key="1">
    <citation type="journal article" date="2007" name="Plant Cell">
        <title>Dothideomycete-plant interactions illuminated by genome sequencing and EST analysis of the wheat pathogen Stagonospora nodorum.</title>
        <authorList>
            <person name="Hane J.K."/>
            <person name="Lowe R.G."/>
            <person name="Solomon P.S."/>
            <person name="Tan K.C."/>
            <person name="Schoch C.L."/>
            <person name="Spatafora J.W."/>
            <person name="Crous P.W."/>
            <person name="Kodira C."/>
            <person name="Birren B.W."/>
            <person name="Galagan J.E."/>
            <person name="Torriani S.F."/>
            <person name="McDonald B.A."/>
            <person name="Oliver R.P."/>
        </authorList>
    </citation>
    <scope>NUCLEOTIDE SEQUENCE [LARGE SCALE GENOMIC DNA]</scope>
    <source>
        <strain evidence="2">SN15 / ATCC MYA-4574 / FGSC 10173</strain>
    </source>
</reference>
<protein>
    <submittedName>
        <fullName evidence="1">Uncharacterized protein</fullName>
    </submittedName>
</protein>
<gene>
    <name evidence="1" type="ORF">SNOG_13468</name>
</gene>
<dbReference type="GeneID" id="5980597"/>
<evidence type="ECO:0000313" key="2">
    <source>
        <dbReference type="Proteomes" id="UP000001055"/>
    </source>
</evidence>
<dbReference type="RefSeq" id="XP_001803680.1">
    <property type="nucleotide sequence ID" value="XM_001803628.1"/>
</dbReference>